<dbReference type="GO" id="GO:0034338">
    <property type="term" value="F:short-chain carboxylesterase activity"/>
    <property type="evidence" value="ECO:0007669"/>
    <property type="project" value="TreeGrafter"/>
</dbReference>
<dbReference type="PIRSF" id="PIRSF005211">
    <property type="entry name" value="Ab_hydro_YheT"/>
    <property type="match status" value="1"/>
</dbReference>
<accession>A0A376BMI2</accession>
<dbReference type="PANTHER" id="PTHR10794">
    <property type="entry name" value="ABHYDROLASE DOMAIN-CONTAINING PROTEIN"/>
    <property type="match status" value="1"/>
</dbReference>
<keyword evidence="5" id="KW-1185">Reference proteome</keyword>
<gene>
    <name evidence="4" type="ORF">NCTC10283_01001</name>
</gene>
<feature type="domain" description="AB hydrolase-1" evidence="3">
    <location>
        <begin position="95"/>
        <end position="197"/>
    </location>
</feature>
<dbReference type="PANTHER" id="PTHR10794:SF94">
    <property type="entry name" value="ESTERASE YHET-RELATED"/>
    <property type="match status" value="1"/>
</dbReference>
<sequence>MSLPIFGHIFGKIMLCPFFRQPEKNNQPNKSNKINMFKPTPLIPPRWLHNGHAQTLYAKSLQAPPPHYRRELLPDSYGVDLLAYDFVDSANANAPVVVLFHGLEGSSRSHYAVELMKTVQERGWHGVVAHFRTCGGVAATRAYHSGDTREIAHILGSLKTRYPTQKLYAIGFSLGGNALAKYLGEQGDKALPNAAAVVSAPVNLHAAAAALDVGLSRLFYTPYFLHTLNKKVDKIPNVFISKLSQFDDLHTAPLNGFAGCHDYYERSQSLPFLPHITRPTLLLNAKNDPFLPSQFLPNAQQVSASVTLLQPEHGGHCGFVSGAGRGHLRWLPETVLSFFAAHGMENA</sequence>
<reference evidence="4 5" key="1">
    <citation type="submission" date="2018-06" db="EMBL/GenBank/DDBJ databases">
        <authorList>
            <consortium name="Pathogen Informatics"/>
            <person name="Doyle S."/>
        </authorList>
    </citation>
    <scope>NUCLEOTIDE SEQUENCE [LARGE SCALE GENOMIC DNA]</scope>
    <source>
        <strain evidence="4 5">NCTC10283</strain>
    </source>
</reference>
<dbReference type="Proteomes" id="UP000254209">
    <property type="component" value="Unassembled WGS sequence"/>
</dbReference>
<organism evidence="4 5">
    <name type="scientific">Alysiella crassa</name>
    <dbReference type="NCBI Taxonomy" id="153491"/>
    <lineage>
        <taxon>Bacteria</taxon>
        <taxon>Pseudomonadati</taxon>
        <taxon>Pseudomonadota</taxon>
        <taxon>Betaproteobacteria</taxon>
        <taxon>Neisseriales</taxon>
        <taxon>Neisseriaceae</taxon>
        <taxon>Alysiella</taxon>
    </lineage>
</organism>
<dbReference type="InterPro" id="IPR012020">
    <property type="entry name" value="ABHD4"/>
</dbReference>
<proteinExistence type="inferred from homology"/>
<evidence type="ECO:0000313" key="4">
    <source>
        <dbReference type="EMBL" id="SSY70886.1"/>
    </source>
</evidence>
<dbReference type="GO" id="GO:0047372">
    <property type="term" value="F:monoacylglycerol lipase activity"/>
    <property type="evidence" value="ECO:0007669"/>
    <property type="project" value="TreeGrafter"/>
</dbReference>
<keyword evidence="4" id="KW-0378">Hydrolase</keyword>
<dbReference type="SUPFAM" id="SSF53474">
    <property type="entry name" value="alpha/beta-Hydrolases"/>
    <property type="match status" value="1"/>
</dbReference>
<dbReference type="Pfam" id="PF00561">
    <property type="entry name" value="Abhydrolase_1"/>
    <property type="match status" value="1"/>
</dbReference>
<protein>
    <submittedName>
        <fullName evidence="4">Putative hydrolase</fullName>
    </submittedName>
</protein>
<evidence type="ECO:0000256" key="1">
    <source>
        <dbReference type="ARBA" id="ARBA00010884"/>
    </source>
</evidence>
<dbReference type="STRING" id="1120980.GCA_000745955_00997"/>
<feature type="active site" description="Charge relay system" evidence="2">
    <location>
        <position position="173"/>
    </location>
</feature>
<evidence type="ECO:0000313" key="5">
    <source>
        <dbReference type="Proteomes" id="UP000254209"/>
    </source>
</evidence>
<name>A0A376BMI2_9NEIS</name>
<dbReference type="EMBL" id="UFSO01000002">
    <property type="protein sequence ID" value="SSY70886.1"/>
    <property type="molecule type" value="Genomic_DNA"/>
</dbReference>
<dbReference type="InterPro" id="IPR029058">
    <property type="entry name" value="AB_hydrolase_fold"/>
</dbReference>
<evidence type="ECO:0000259" key="3">
    <source>
        <dbReference type="Pfam" id="PF00561"/>
    </source>
</evidence>
<evidence type="ECO:0000256" key="2">
    <source>
        <dbReference type="PIRSR" id="PIRSR005211-1"/>
    </source>
</evidence>
<dbReference type="InterPro" id="IPR000073">
    <property type="entry name" value="AB_hydrolase_1"/>
</dbReference>
<dbReference type="Gene3D" id="3.40.50.1820">
    <property type="entry name" value="alpha/beta hydrolase"/>
    <property type="match status" value="1"/>
</dbReference>
<comment type="similarity">
    <text evidence="1">Belongs to the AB hydrolase superfamily. AB hydrolase 4 family.</text>
</comment>
<feature type="active site" description="Charge relay system" evidence="2">
    <location>
        <position position="288"/>
    </location>
</feature>
<feature type="active site" description="Charge relay system" evidence="2">
    <location>
        <position position="316"/>
    </location>
</feature>
<dbReference type="InterPro" id="IPR050960">
    <property type="entry name" value="AB_hydrolase_4_sf"/>
</dbReference>
<dbReference type="AlphaFoldDB" id="A0A376BMI2"/>